<proteinExistence type="predicted"/>
<keyword evidence="3" id="KW-1185">Reference proteome</keyword>
<comment type="caution">
    <text evidence="2">The sequence shown here is derived from an EMBL/GenBank/DDBJ whole genome shotgun (WGS) entry which is preliminary data.</text>
</comment>
<dbReference type="AlphaFoldDB" id="A0A9P4MDA8"/>
<feature type="region of interest" description="Disordered" evidence="1">
    <location>
        <begin position="61"/>
        <end position="101"/>
    </location>
</feature>
<dbReference type="EMBL" id="ML996090">
    <property type="protein sequence ID" value="KAF2149715.1"/>
    <property type="molecule type" value="Genomic_DNA"/>
</dbReference>
<protein>
    <submittedName>
        <fullName evidence="2">Uncharacterized protein</fullName>
    </submittedName>
</protein>
<organism evidence="2 3">
    <name type="scientific">Myriangium duriaei CBS 260.36</name>
    <dbReference type="NCBI Taxonomy" id="1168546"/>
    <lineage>
        <taxon>Eukaryota</taxon>
        <taxon>Fungi</taxon>
        <taxon>Dikarya</taxon>
        <taxon>Ascomycota</taxon>
        <taxon>Pezizomycotina</taxon>
        <taxon>Dothideomycetes</taxon>
        <taxon>Dothideomycetidae</taxon>
        <taxon>Myriangiales</taxon>
        <taxon>Myriangiaceae</taxon>
        <taxon>Myriangium</taxon>
    </lineage>
</organism>
<evidence type="ECO:0000313" key="2">
    <source>
        <dbReference type="EMBL" id="KAF2149715.1"/>
    </source>
</evidence>
<sequence length="159" mass="17629">MPRQVLPHQGPCEVDLLCSRSGVLCILVRRLPAHGDSLTGRCQLRWMRCSTMLESHRSCGVMGRQRPPSDASLVWTSGSDRSCATTKSPPGGPSGDWPRKKAADSAANARVVQQNRMCAQVVVVHTRLWSAVHPFFIREPEMPQGIAMTTRRQQQSQAR</sequence>
<gene>
    <name evidence="2" type="ORF">K461DRAFT_270308</name>
</gene>
<reference evidence="2" key="1">
    <citation type="journal article" date="2020" name="Stud. Mycol.">
        <title>101 Dothideomycetes genomes: a test case for predicting lifestyles and emergence of pathogens.</title>
        <authorList>
            <person name="Haridas S."/>
            <person name="Albert R."/>
            <person name="Binder M."/>
            <person name="Bloem J."/>
            <person name="Labutti K."/>
            <person name="Salamov A."/>
            <person name="Andreopoulos B."/>
            <person name="Baker S."/>
            <person name="Barry K."/>
            <person name="Bills G."/>
            <person name="Bluhm B."/>
            <person name="Cannon C."/>
            <person name="Castanera R."/>
            <person name="Culley D."/>
            <person name="Daum C."/>
            <person name="Ezra D."/>
            <person name="Gonzalez J."/>
            <person name="Henrissat B."/>
            <person name="Kuo A."/>
            <person name="Liang C."/>
            <person name="Lipzen A."/>
            <person name="Lutzoni F."/>
            <person name="Magnuson J."/>
            <person name="Mondo S."/>
            <person name="Nolan M."/>
            <person name="Ohm R."/>
            <person name="Pangilinan J."/>
            <person name="Park H.-J."/>
            <person name="Ramirez L."/>
            <person name="Alfaro M."/>
            <person name="Sun H."/>
            <person name="Tritt A."/>
            <person name="Yoshinaga Y."/>
            <person name="Zwiers L.-H."/>
            <person name="Turgeon B."/>
            <person name="Goodwin S."/>
            <person name="Spatafora J."/>
            <person name="Crous P."/>
            <person name="Grigoriev I."/>
        </authorList>
    </citation>
    <scope>NUCLEOTIDE SEQUENCE</scope>
    <source>
        <strain evidence="2">CBS 260.36</strain>
    </source>
</reference>
<name>A0A9P4MDA8_9PEZI</name>
<dbReference type="Proteomes" id="UP000799439">
    <property type="component" value="Unassembled WGS sequence"/>
</dbReference>
<accession>A0A9P4MDA8</accession>
<evidence type="ECO:0000256" key="1">
    <source>
        <dbReference type="SAM" id="MobiDB-lite"/>
    </source>
</evidence>
<evidence type="ECO:0000313" key="3">
    <source>
        <dbReference type="Proteomes" id="UP000799439"/>
    </source>
</evidence>
<feature type="compositionally biased region" description="Polar residues" evidence="1">
    <location>
        <begin position="74"/>
        <end position="88"/>
    </location>
</feature>